<evidence type="ECO:0000259" key="1">
    <source>
        <dbReference type="Pfam" id="PF13191"/>
    </source>
</evidence>
<dbReference type="PANTHER" id="PTHR34301">
    <property type="entry name" value="DNA-BINDING PROTEIN-RELATED"/>
    <property type="match status" value="1"/>
</dbReference>
<protein>
    <recommendedName>
        <fullName evidence="1">Orc1-like AAA ATPase domain-containing protein</fullName>
    </recommendedName>
</protein>
<accession>A0A7I9V629</accession>
<dbReference type="AlphaFoldDB" id="A0A7I9V629"/>
<dbReference type="Pfam" id="PF13191">
    <property type="entry name" value="AAA_16"/>
    <property type="match status" value="1"/>
</dbReference>
<dbReference type="InterPro" id="IPR041664">
    <property type="entry name" value="AAA_16"/>
</dbReference>
<evidence type="ECO:0000313" key="2">
    <source>
        <dbReference type="EMBL" id="GEE00889.1"/>
    </source>
</evidence>
<comment type="caution">
    <text evidence="2">The sequence shown here is derived from an EMBL/GenBank/DDBJ whole genome shotgun (WGS) entry which is preliminary data.</text>
</comment>
<reference evidence="3" key="1">
    <citation type="submission" date="2019-06" db="EMBL/GenBank/DDBJ databases">
        <title>Gordonia isolated from sludge of a wastewater treatment plant.</title>
        <authorList>
            <person name="Tamura T."/>
            <person name="Aoyama K."/>
            <person name="Kang Y."/>
            <person name="Saito S."/>
            <person name="Akiyama N."/>
            <person name="Yazawa K."/>
            <person name="Gonoi T."/>
            <person name="Mikami Y."/>
        </authorList>
    </citation>
    <scope>NUCLEOTIDE SEQUENCE [LARGE SCALE GENOMIC DNA]</scope>
    <source>
        <strain evidence="3">NBRC 107696</strain>
    </source>
</reference>
<dbReference type="SUPFAM" id="SSF52540">
    <property type="entry name" value="P-loop containing nucleoside triphosphate hydrolases"/>
    <property type="match status" value="1"/>
</dbReference>
<name>A0A7I9V629_9ACTN</name>
<proteinExistence type="predicted"/>
<keyword evidence="3" id="KW-1185">Reference proteome</keyword>
<feature type="domain" description="Orc1-like AAA ATPase" evidence="1">
    <location>
        <begin position="12"/>
        <end position="152"/>
    </location>
</feature>
<evidence type="ECO:0000313" key="3">
    <source>
        <dbReference type="Proteomes" id="UP000444960"/>
    </source>
</evidence>
<dbReference type="InterPro" id="IPR027417">
    <property type="entry name" value="P-loop_NTPase"/>
</dbReference>
<gene>
    <name evidence="2" type="ORF">nbrc107696_13350</name>
</gene>
<dbReference type="Gene3D" id="3.40.50.300">
    <property type="entry name" value="P-loop containing nucleotide triphosphate hydrolases"/>
    <property type="match status" value="1"/>
</dbReference>
<organism evidence="2 3">
    <name type="scientific">Gordonia spumicola</name>
    <dbReference type="NCBI Taxonomy" id="589161"/>
    <lineage>
        <taxon>Bacteria</taxon>
        <taxon>Bacillati</taxon>
        <taxon>Actinomycetota</taxon>
        <taxon>Actinomycetes</taxon>
        <taxon>Mycobacteriales</taxon>
        <taxon>Gordoniaceae</taxon>
        <taxon>Gordonia</taxon>
    </lineage>
</organism>
<sequence>MGSLSTVIRVDVGPRGVGKTSLLRASQLAAEADGFVTVWVTAGDGPLLDALTVEFGELARTWTITARNLVTAAINSLTLSIGPVNISGSALTSTTEQPMRGPGRALQDLLRTATTAAVESGASGLVVFIDEIQAADATSLRSLAYAWQHMQSEDASLRAACFTAGLSHSQEVISRAASFAERFDYQRLTNLTDEASIEALSTPSERSGVTWSTDALRAAHTTSANYPYFVQVIGNETWKAAGYPTAGGILTKAHVDAARIAFSELQLNFFGSRWNAATDGEQRFLVAMARNGGVDVRRRDIADALGVETTAISMTRASLLAKGLIEDRTRGKLSFTAPGFTEYILVEVLDEGET</sequence>
<dbReference type="EMBL" id="BJOV01000003">
    <property type="protein sequence ID" value="GEE00889.1"/>
    <property type="molecule type" value="Genomic_DNA"/>
</dbReference>
<dbReference type="Proteomes" id="UP000444960">
    <property type="component" value="Unassembled WGS sequence"/>
</dbReference>
<dbReference type="PANTHER" id="PTHR34301:SF8">
    <property type="entry name" value="ATPASE DOMAIN-CONTAINING PROTEIN"/>
    <property type="match status" value="1"/>
</dbReference>